<dbReference type="InterPro" id="IPR035647">
    <property type="entry name" value="EFG_III/V"/>
</dbReference>
<evidence type="ECO:0000259" key="4">
    <source>
        <dbReference type="PROSITE" id="PS51722"/>
    </source>
</evidence>
<evidence type="ECO:0000256" key="2">
    <source>
        <dbReference type="ARBA" id="ARBA00023134"/>
    </source>
</evidence>
<dbReference type="SUPFAM" id="SSF54980">
    <property type="entry name" value="EF-G C-terminal domain-like"/>
    <property type="match status" value="2"/>
</dbReference>
<dbReference type="AlphaFoldDB" id="A0A1G1ZS05"/>
<protein>
    <recommendedName>
        <fullName evidence="3">Large ribosomal subunit assembly factor BipA</fullName>
        <ecNumber evidence="3">3.6.5.-</ecNumber>
    </recommendedName>
    <alternativeName>
        <fullName evidence="3">GTP-binding protein BipA</fullName>
    </alternativeName>
</protein>
<keyword evidence="3" id="KW-0963">Cytoplasm</keyword>
<dbReference type="GO" id="GO:0000049">
    <property type="term" value="F:tRNA binding"/>
    <property type="evidence" value="ECO:0007669"/>
    <property type="project" value="UniProtKB-KW"/>
</dbReference>
<dbReference type="Gene3D" id="3.40.50.300">
    <property type="entry name" value="P-loop containing nucleotide triphosphate hydrolases"/>
    <property type="match status" value="1"/>
</dbReference>
<dbReference type="Pfam" id="PF22042">
    <property type="entry name" value="EF-G_D2"/>
    <property type="match status" value="1"/>
</dbReference>
<dbReference type="InterPro" id="IPR047041">
    <property type="entry name" value="BipA_GTP-bd_dom"/>
</dbReference>
<dbReference type="FunFam" id="3.30.70.870:FF:000003">
    <property type="entry name" value="GTP-binding protein TypA"/>
    <property type="match status" value="1"/>
</dbReference>
<dbReference type="SMART" id="SM00838">
    <property type="entry name" value="EFG_C"/>
    <property type="match status" value="1"/>
</dbReference>
<dbReference type="InterPro" id="IPR000795">
    <property type="entry name" value="T_Tr_GTP-bd_dom"/>
</dbReference>
<dbReference type="PROSITE" id="PS00301">
    <property type="entry name" value="G_TR_1"/>
    <property type="match status" value="1"/>
</dbReference>
<accession>A0A1G1ZS05</accession>
<dbReference type="CDD" id="cd03691">
    <property type="entry name" value="BipA_TypA_II"/>
    <property type="match status" value="1"/>
</dbReference>
<comment type="subunit">
    <text evidence="3">Monomer.</text>
</comment>
<dbReference type="CDD" id="cd16263">
    <property type="entry name" value="BipA_III"/>
    <property type="match status" value="1"/>
</dbReference>
<dbReference type="Gene3D" id="3.30.70.240">
    <property type="match status" value="1"/>
</dbReference>
<dbReference type="GO" id="GO:0005829">
    <property type="term" value="C:cytosol"/>
    <property type="evidence" value="ECO:0007669"/>
    <property type="project" value="TreeGrafter"/>
</dbReference>
<dbReference type="InterPro" id="IPR009000">
    <property type="entry name" value="Transl_B-barrel_sf"/>
</dbReference>
<dbReference type="SUPFAM" id="SSF50447">
    <property type="entry name" value="Translation proteins"/>
    <property type="match status" value="1"/>
</dbReference>
<dbReference type="InterPro" id="IPR048876">
    <property type="entry name" value="BipA_C"/>
</dbReference>
<keyword evidence="3" id="KW-0699">rRNA-binding</keyword>
<dbReference type="FunFam" id="3.30.70.240:FF:000002">
    <property type="entry name" value="GTP-binding protein TypA"/>
    <property type="match status" value="1"/>
</dbReference>
<dbReference type="EMBL" id="MHJM01000030">
    <property type="protein sequence ID" value="OGY67245.1"/>
    <property type="molecule type" value="Genomic_DNA"/>
</dbReference>
<dbReference type="Pfam" id="PF21018">
    <property type="entry name" value="BipA_C"/>
    <property type="match status" value="1"/>
</dbReference>
<dbReference type="InterPro" id="IPR031157">
    <property type="entry name" value="G_TR_CS"/>
</dbReference>
<dbReference type="FunFam" id="3.40.50.300:FF:000055">
    <property type="entry name" value="GTP-binding protein TypA"/>
    <property type="match status" value="1"/>
</dbReference>
<dbReference type="PANTHER" id="PTHR42908">
    <property type="entry name" value="TRANSLATION ELONGATION FACTOR-RELATED"/>
    <property type="match status" value="1"/>
</dbReference>
<dbReference type="CDD" id="cd01891">
    <property type="entry name" value="TypA_BipA"/>
    <property type="match status" value="1"/>
</dbReference>
<dbReference type="GO" id="GO:0005525">
    <property type="term" value="F:GTP binding"/>
    <property type="evidence" value="ECO:0007669"/>
    <property type="project" value="UniProtKB-UniRule"/>
</dbReference>
<feature type="domain" description="Tr-type G" evidence="4">
    <location>
        <begin position="4"/>
        <end position="200"/>
    </location>
</feature>
<dbReference type="GO" id="GO:0003924">
    <property type="term" value="F:GTPase activity"/>
    <property type="evidence" value="ECO:0007669"/>
    <property type="project" value="UniProtKB-UniRule"/>
</dbReference>
<dbReference type="NCBIfam" id="TIGR01394">
    <property type="entry name" value="TypA_BipA"/>
    <property type="match status" value="1"/>
</dbReference>
<dbReference type="NCBIfam" id="TIGR00231">
    <property type="entry name" value="small_GTP"/>
    <property type="match status" value="1"/>
</dbReference>
<dbReference type="InterPro" id="IPR053905">
    <property type="entry name" value="EF-G-like_DII"/>
</dbReference>
<dbReference type="GO" id="GO:0019843">
    <property type="term" value="F:rRNA binding"/>
    <property type="evidence" value="ECO:0007669"/>
    <property type="project" value="UniProtKB-KW"/>
</dbReference>
<dbReference type="STRING" id="1798410.A3H63_02950"/>
<keyword evidence="3" id="KW-0820">tRNA-binding</keyword>
<dbReference type="Gene3D" id="3.30.70.870">
    <property type="entry name" value="Elongation Factor G (Translational Gtpase), domain 3"/>
    <property type="match status" value="1"/>
</dbReference>
<dbReference type="EC" id="3.6.5.-" evidence="3"/>
<comment type="catalytic activity">
    <reaction evidence="3">
        <text>GTP + H2O = GDP + phosphate + H(+)</text>
        <dbReference type="Rhea" id="RHEA:19669"/>
        <dbReference type="ChEBI" id="CHEBI:15377"/>
        <dbReference type="ChEBI" id="CHEBI:15378"/>
        <dbReference type="ChEBI" id="CHEBI:37565"/>
        <dbReference type="ChEBI" id="CHEBI:43474"/>
        <dbReference type="ChEBI" id="CHEBI:58189"/>
    </reaction>
</comment>
<dbReference type="Pfam" id="PF14492">
    <property type="entry name" value="EFG_III"/>
    <property type="match status" value="1"/>
</dbReference>
<comment type="function">
    <text evidence="3">A 50S ribosomal subunit assembly protein with GTPase activity, required for 50S subunit assembly at low temperatures, may also play a role in translation. Binds GTP and analogs. Binds the 70S ribosome between the 30S and 50S subunits, in a similar position as ribosome-bound EF-G; it contacts a number of ribosomal proteins, both rRNAs and the A-site tRNA.</text>
</comment>
<feature type="binding site" evidence="3">
    <location>
        <begin position="16"/>
        <end position="21"/>
    </location>
    <ligand>
        <name>GTP</name>
        <dbReference type="ChEBI" id="CHEBI:37565"/>
    </ligand>
</feature>
<dbReference type="InterPro" id="IPR047042">
    <property type="entry name" value="BipA_II"/>
</dbReference>
<dbReference type="InterPro" id="IPR047043">
    <property type="entry name" value="BipA_III"/>
</dbReference>
<sequence>MCGMKIRNIAIIAHVDHGKTTLVDTLLKQSGTDLGKLSQQEQIMDSNELERERGITIFSKNAAVVYSDTKINIIDTPGHADFGGEVERVLNMADGVLLLVDAQEGPMPQTRFVLKKALAFGHKIIVVINKIDKKNARVNYVLDKIIELFIELGANNEQLNFPIIYAAAKLGKAGHTPELEKMTDVKPLFETILEHIPAPKVTLDAPLQMMIVSVAYDNYKGKIGIGRIYQGNIKNGQSVAHINREAAANPAPGTAYKMVKLTSLMTFVGLNRVETQSAEAGDIAAVAGIENINIGDTIADADNPMPLPPIQIEKPTVKMIFSVNNSPFAGLEGQYCTSRNLKERLEKELDNDVALQVVDGKSPDEFVVSGRGELHLGILIEKMRREGYELQVSRPEVIMKEENGKTTEPTEDVWIEAPEKYSGTVIEKMSNRKGVMKNMHVENGIGFFHFFIPTRGLIGFRNEFLIETKGLGIMNSLFAGYFPKFEDIQTNPHGSLIVHESGTTTAYGLLNSQERGEMFVGPGLKVYEGQIVGQNAKNADLALNVCRAKQLTNFRTKTYAVTDDLIPPRQMSLEQCLEYLGDDELLEVTPQSLRLRKRILKNALRK</sequence>
<evidence type="ECO:0000256" key="1">
    <source>
        <dbReference type="ARBA" id="ARBA00022741"/>
    </source>
</evidence>
<dbReference type="GO" id="GO:0000027">
    <property type="term" value="P:ribosomal large subunit assembly"/>
    <property type="evidence" value="ECO:0007669"/>
    <property type="project" value="UniProtKB-UniRule"/>
</dbReference>
<reference evidence="5 6" key="1">
    <citation type="journal article" date="2016" name="Nat. Commun.">
        <title>Thousands of microbial genomes shed light on interconnected biogeochemical processes in an aquifer system.</title>
        <authorList>
            <person name="Anantharaman K."/>
            <person name="Brown C.T."/>
            <person name="Hug L.A."/>
            <person name="Sharon I."/>
            <person name="Castelle C.J."/>
            <person name="Probst A.J."/>
            <person name="Thomas B.C."/>
            <person name="Singh A."/>
            <person name="Wilkins M.J."/>
            <person name="Karaoz U."/>
            <person name="Brodie E.L."/>
            <person name="Williams K.H."/>
            <person name="Hubbard S.S."/>
            <person name="Banfield J.F."/>
        </authorList>
    </citation>
    <scope>NUCLEOTIDE SEQUENCE [LARGE SCALE GENOMIC DNA]</scope>
</reference>
<evidence type="ECO:0000313" key="5">
    <source>
        <dbReference type="EMBL" id="OGY67245.1"/>
    </source>
</evidence>
<dbReference type="Gene3D" id="2.40.30.10">
    <property type="entry name" value="Translation factors"/>
    <property type="match status" value="1"/>
</dbReference>
<keyword evidence="3" id="KW-0378">Hydrolase</keyword>
<feature type="binding site" evidence="3">
    <location>
        <begin position="129"/>
        <end position="132"/>
    </location>
    <ligand>
        <name>GTP</name>
        <dbReference type="ChEBI" id="CHEBI:37565"/>
    </ligand>
</feature>
<comment type="subcellular location">
    <subcellularLocation>
        <location evidence="3">Cytoplasm</location>
    </subcellularLocation>
    <text evidence="3">Binds to ribosomes.</text>
</comment>
<dbReference type="SUPFAM" id="SSF52540">
    <property type="entry name" value="P-loop containing nucleoside triphosphate hydrolases"/>
    <property type="match status" value="1"/>
</dbReference>
<evidence type="ECO:0000313" key="6">
    <source>
        <dbReference type="Proteomes" id="UP000176284"/>
    </source>
</evidence>
<dbReference type="InterPro" id="IPR027417">
    <property type="entry name" value="P-loop_NTPase"/>
</dbReference>
<dbReference type="Gene3D" id="2.40.50.250">
    <property type="entry name" value="bipa protein"/>
    <property type="match status" value="1"/>
</dbReference>
<keyword evidence="3" id="KW-0690">Ribosome biogenesis</keyword>
<evidence type="ECO:0000256" key="3">
    <source>
        <dbReference type="HAMAP-Rule" id="MF_00849"/>
    </source>
</evidence>
<comment type="caution">
    <text evidence="5">The sequence shown here is derived from an EMBL/GenBank/DDBJ whole genome shotgun (WGS) entry which is preliminary data.</text>
</comment>
<dbReference type="InterPro" id="IPR035651">
    <property type="entry name" value="BipA_V"/>
</dbReference>
<dbReference type="Pfam" id="PF00679">
    <property type="entry name" value="EFG_C"/>
    <property type="match status" value="1"/>
</dbReference>
<dbReference type="Proteomes" id="UP000176284">
    <property type="component" value="Unassembled WGS sequence"/>
</dbReference>
<gene>
    <name evidence="3" type="primary">bipA</name>
    <name evidence="5" type="ORF">A3H63_02950</name>
</gene>
<keyword evidence="1 3" id="KW-0547">Nucleotide-binding</keyword>
<organism evidence="5 6">
    <name type="scientific">Candidatus Harrisonbacteria bacterium RIFCSPLOWO2_02_FULL_45_10c</name>
    <dbReference type="NCBI Taxonomy" id="1798410"/>
    <lineage>
        <taxon>Bacteria</taxon>
        <taxon>Candidatus Harrisoniibacteriota</taxon>
    </lineage>
</organism>
<dbReference type="InterPro" id="IPR005225">
    <property type="entry name" value="Small_GTP-bd"/>
</dbReference>
<keyword evidence="3" id="KW-0694">RNA-binding</keyword>
<dbReference type="InterPro" id="IPR000640">
    <property type="entry name" value="EFG_V-like"/>
</dbReference>
<dbReference type="HAMAP" id="MF_00849">
    <property type="entry name" value="BipA"/>
    <property type="match status" value="1"/>
</dbReference>
<keyword evidence="2 3" id="KW-0342">GTP-binding</keyword>
<dbReference type="InterPro" id="IPR041095">
    <property type="entry name" value="EFG_II"/>
</dbReference>
<dbReference type="CDD" id="cd03710">
    <property type="entry name" value="BipA_TypA_C"/>
    <property type="match status" value="1"/>
</dbReference>
<dbReference type="InterPro" id="IPR006298">
    <property type="entry name" value="BipA"/>
</dbReference>
<proteinExistence type="inferred from homology"/>
<dbReference type="InterPro" id="IPR042116">
    <property type="entry name" value="TypA/BipA_C"/>
</dbReference>
<dbReference type="GO" id="GO:1990904">
    <property type="term" value="C:ribonucleoprotein complex"/>
    <property type="evidence" value="ECO:0007669"/>
    <property type="project" value="TreeGrafter"/>
</dbReference>
<name>A0A1G1ZS05_9BACT</name>
<dbReference type="GO" id="GO:0043022">
    <property type="term" value="F:ribosome binding"/>
    <property type="evidence" value="ECO:0007669"/>
    <property type="project" value="UniProtKB-UniRule"/>
</dbReference>
<dbReference type="PANTHER" id="PTHR42908:SF8">
    <property type="entry name" value="TR-TYPE G DOMAIN-CONTAINING PROTEIN"/>
    <property type="match status" value="1"/>
</dbReference>
<dbReference type="PRINTS" id="PR00315">
    <property type="entry name" value="ELONGATNFCT"/>
</dbReference>
<dbReference type="Pfam" id="PF00009">
    <property type="entry name" value="GTP_EFTU"/>
    <property type="match status" value="1"/>
</dbReference>
<dbReference type="PROSITE" id="PS51722">
    <property type="entry name" value="G_TR_2"/>
    <property type="match status" value="1"/>
</dbReference>
<comment type="similarity">
    <text evidence="3">Belongs to the TRAFAC class translation factor GTPase superfamily. Classic translation factor GTPase family. BipA subfamily.</text>
</comment>